<sequence>MRATTTLIVSIVLTTIGRNSAQLPTGAVVTNGHNCGKIGAAILDLGGSAVDAAIASLFCEGVSVPQALGLGGGFIMTIYMKETGTAVTLNSREVAPAAASQDMFHGDETLAVSGGLAVAVPAELKGYWEAYNKYGGKVPWKDLVQPTIDLCNNGILVTENMEKLLASVIDTVMNDDLLRETYIDPKTNKTYVQNQYIRRPRLAKFLGVVADLGADALYNGVLTDAFVQDIQDKGGIITREDLNNYEPQWLTPVKVQMPFDQTLYTPPLPTSGVILGLILNILNGYLDYSQPESTTNWQRIVESFKYGFAKRTELGDPAFVEMDAILANLTSTTYAEGIRSSIFDDQTFQDPAHYGANITQQPDHGTGNICVLAPNGDAVAVTSTINLNFGARFMSNSTGIILNDQMDDFSSPGFINSFGVPPSPSNFIEPGKRPVSSMCPSVVVDDDGDVILVVGGAGGTQIITSVALTIIKNLWFNFTIHDAVADKRLHHQLYPMWIEFEDTYSDELVNALHEIGHEYKMVSLGMGFNAVTSISRENGTIEGTFDPRRGGDEAYVYIN</sequence>
<feature type="signal peptide" evidence="4">
    <location>
        <begin position="1"/>
        <end position="21"/>
    </location>
</feature>
<dbReference type="EMBL" id="JABDTM020026700">
    <property type="protein sequence ID" value="KAH0811598.1"/>
    <property type="molecule type" value="Genomic_DNA"/>
</dbReference>
<feature type="chain" id="PRO_5035239569" description="Gamma-glutamyltransferase" evidence="4">
    <location>
        <begin position="22"/>
        <end position="559"/>
    </location>
</feature>
<dbReference type="Pfam" id="PF01019">
    <property type="entry name" value="G_glu_transpept"/>
    <property type="match status" value="1"/>
</dbReference>
<name>A0A8J6LA08_TENMO</name>
<feature type="binding site" evidence="3">
    <location>
        <begin position="436"/>
        <end position="437"/>
    </location>
    <ligand>
        <name>L-glutamate</name>
        <dbReference type="ChEBI" id="CHEBI:29985"/>
    </ligand>
</feature>
<comment type="caution">
    <text evidence="5">The sequence shown here is derived from an EMBL/GenBank/DDBJ whole genome shotgun (WGS) entry which is preliminary data.</text>
</comment>
<gene>
    <name evidence="5" type="ORF">GEV33_011207</name>
</gene>
<keyword evidence="1" id="KW-1199">Hemostasis impairing toxin</keyword>
<feature type="binding site" evidence="3">
    <location>
        <position position="408"/>
    </location>
    <ligand>
        <name>L-glutamate</name>
        <dbReference type="ChEBI" id="CHEBI:29985"/>
    </ligand>
</feature>
<dbReference type="Gene3D" id="3.60.20.40">
    <property type="match status" value="1"/>
</dbReference>
<dbReference type="Gene3D" id="1.10.246.130">
    <property type="match status" value="1"/>
</dbReference>
<evidence type="ECO:0000313" key="6">
    <source>
        <dbReference type="Proteomes" id="UP000719412"/>
    </source>
</evidence>
<keyword evidence="4" id="KW-0732">Signal</keyword>
<dbReference type="FunFam" id="3.60.20.40:FF:000001">
    <property type="entry name" value="Gamma-glutamyltranspeptidase 1"/>
    <property type="match status" value="1"/>
</dbReference>
<evidence type="ECO:0000313" key="5">
    <source>
        <dbReference type="EMBL" id="KAH0811598.1"/>
    </source>
</evidence>
<dbReference type="FunFam" id="1.10.246.130:FF:000001">
    <property type="entry name" value="Gamma-glutamyltransferase 5 isoform 1"/>
    <property type="match status" value="1"/>
</dbReference>
<feature type="binding site" evidence="3">
    <location>
        <position position="459"/>
    </location>
    <ligand>
        <name>L-glutamate</name>
        <dbReference type="ChEBI" id="CHEBI:29985"/>
    </ligand>
</feature>
<dbReference type="SUPFAM" id="SSF56235">
    <property type="entry name" value="N-terminal nucleophile aminohydrolases (Ntn hydrolases)"/>
    <property type="match status" value="1"/>
</dbReference>
<dbReference type="PANTHER" id="PTHR11686">
    <property type="entry name" value="GAMMA GLUTAMYL TRANSPEPTIDASE"/>
    <property type="match status" value="1"/>
</dbReference>
<feature type="binding site" evidence="3">
    <location>
        <position position="92"/>
    </location>
    <ligand>
        <name>L-glutamate</name>
        <dbReference type="ChEBI" id="CHEBI:29985"/>
    </ligand>
</feature>
<dbReference type="AlphaFoldDB" id="A0A8J6LA08"/>
<dbReference type="Proteomes" id="UP000719412">
    <property type="component" value="Unassembled WGS sequence"/>
</dbReference>
<evidence type="ECO:0000256" key="4">
    <source>
        <dbReference type="SAM" id="SignalP"/>
    </source>
</evidence>
<evidence type="ECO:0000256" key="2">
    <source>
        <dbReference type="PIRSR" id="PIRSR600101-1"/>
    </source>
</evidence>
<keyword evidence="1" id="KW-1202">Platelet aggregation activating toxin</keyword>
<protein>
    <recommendedName>
        <fullName evidence="7">Gamma-glutamyltransferase</fullName>
    </recommendedName>
</protein>
<evidence type="ECO:0000256" key="3">
    <source>
        <dbReference type="PIRSR" id="PIRSR600101-2"/>
    </source>
</evidence>
<dbReference type="InterPro" id="IPR000101">
    <property type="entry name" value="GGT_peptidase"/>
</dbReference>
<dbReference type="InterPro" id="IPR043138">
    <property type="entry name" value="GGT_lsub"/>
</dbReference>
<accession>A0A8J6LA08</accession>
<evidence type="ECO:0000256" key="1">
    <source>
        <dbReference type="ARBA" id="ARBA00084097"/>
    </source>
</evidence>
<reference evidence="5" key="2">
    <citation type="submission" date="2021-08" db="EMBL/GenBank/DDBJ databases">
        <authorList>
            <person name="Eriksson T."/>
        </authorList>
    </citation>
    <scope>NUCLEOTIDE SEQUENCE</scope>
    <source>
        <strain evidence="5">Stoneville</strain>
        <tissue evidence="5">Whole head</tissue>
    </source>
</reference>
<reference evidence="5" key="1">
    <citation type="journal article" date="2020" name="J Insects Food Feed">
        <title>The yellow mealworm (Tenebrio molitor) genome: a resource for the emerging insects as food and feed industry.</title>
        <authorList>
            <person name="Eriksson T."/>
            <person name="Andere A."/>
            <person name="Kelstrup H."/>
            <person name="Emery V."/>
            <person name="Picard C."/>
        </authorList>
    </citation>
    <scope>NUCLEOTIDE SEQUENCE</scope>
    <source>
        <strain evidence="5">Stoneville</strain>
        <tissue evidence="5">Whole head</tissue>
    </source>
</reference>
<organism evidence="5 6">
    <name type="scientific">Tenebrio molitor</name>
    <name type="common">Yellow mealworm beetle</name>
    <dbReference type="NCBI Taxonomy" id="7067"/>
    <lineage>
        <taxon>Eukaryota</taxon>
        <taxon>Metazoa</taxon>
        <taxon>Ecdysozoa</taxon>
        <taxon>Arthropoda</taxon>
        <taxon>Hexapoda</taxon>
        <taxon>Insecta</taxon>
        <taxon>Pterygota</taxon>
        <taxon>Neoptera</taxon>
        <taxon>Endopterygota</taxon>
        <taxon>Coleoptera</taxon>
        <taxon>Polyphaga</taxon>
        <taxon>Cucujiformia</taxon>
        <taxon>Tenebrionidae</taxon>
        <taxon>Tenebrio</taxon>
    </lineage>
</organism>
<dbReference type="PRINTS" id="PR01210">
    <property type="entry name" value="GGTRANSPTASE"/>
</dbReference>
<evidence type="ECO:0008006" key="7">
    <source>
        <dbReference type="Google" id="ProtNLM"/>
    </source>
</evidence>
<keyword evidence="6" id="KW-1185">Reference proteome</keyword>
<dbReference type="PANTHER" id="PTHR11686:SF72">
    <property type="entry name" value="GAMMA-GLUTAMYL TRANSPEPTIDASE, ISOFORM A"/>
    <property type="match status" value="1"/>
</dbReference>
<dbReference type="GO" id="GO:0005886">
    <property type="term" value="C:plasma membrane"/>
    <property type="evidence" value="ECO:0007669"/>
    <property type="project" value="TreeGrafter"/>
</dbReference>
<feature type="binding site" evidence="3">
    <location>
        <begin position="384"/>
        <end position="386"/>
    </location>
    <ligand>
        <name>L-glutamate</name>
        <dbReference type="ChEBI" id="CHEBI:29985"/>
    </ligand>
</feature>
<dbReference type="GO" id="GO:0036374">
    <property type="term" value="F:glutathione hydrolase activity"/>
    <property type="evidence" value="ECO:0007669"/>
    <property type="project" value="InterPro"/>
</dbReference>
<dbReference type="InterPro" id="IPR043137">
    <property type="entry name" value="GGT_ssub_C"/>
</dbReference>
<feature type="active site" description="Nucleophile" evidence="2">
    <location>
        <position position="366"/>
    </location>
</feature>
<dbReference type="InterPro" id="IPR029055">
    <property type="entry name" value="Ntn_hydrolases_N"/>
</dbReference>
<proteinExistence type="predicted"/>
<dbReference type="GO" id="GO:0006751">
    <property type="term" value="P:glutathione catabolic process"/>
    <property type="evidence" value="ECO:0007669"/>
    <property type="project" value="InterPro"/>
</dbReference>
<keyword evidence="1" id="KW-0800">Toxin</keyword>